<dbReference type="SMART" id="SM00744">
    <property type="entry name" value="RINGv"/>
    <property type="match status" value="1"/>
</dbReference>
<evidence type="ECO:0000259" key="12">
    <source>
        <dbReference type="PROSITE" id="PS51292"/>
    </source>
</evidence>
<dbReference type="EMBL" id="JACSDY010000008">
    <property type="protein sequence ID" value="KAF7421942.1"/>
    <property type="molecule type" value="Genomic_DNA"/>
</dbReference>
<reference evidence="13" key="1">
    <citation type="journal article" date="2020" name="G3 (Bethesda)">
        <title>High-Quality Assemblies for Three Invasive Social Wasps from the &lt;i&gt;Vespula&lt;/i&gt; Genus.</title>
        <authorList>
            <person name="Harrop T.W.R."/>
            <person name="Guhlin J."/>
            <person name="McLaughlin G.M."/>
            <person name="Permina E."/>
            <person name="Stockwell P."/>
            <person name="Gilligan J."/>
            <person name="Le Lec M.F."/>
            <person name="Gruber M.A.M."/>
            <person name="Quinn O."/>
            <person name="Lovegrove M."/>
            <person name="Duncan E.J."/>
            <person name="Remnant E.J."/>
            <person name="Van Eeckhoven J."/>
            <person name="Graham B."/>
            <person name="Knapp R.A."/>
            <person name="Langford K.W."/>
            <person name="Kronenberg Z."/>
            <person name="Press M.O."/>
            <person name="Eacker S.M."/>
            <person name="Wilson-Rankin E.E."/>
            <person name="Purcell J."/>
            <person name="Lester P.J."/>
            <person name="Dearden P.K."/>
        </authorList>
    </citation>
    <scope>NUCLEOTIDE SEQUENCE</scope>
    <source>
        <strain evidence="13">Volc-1</strain>
    </source>
</reference>
<evidence type="ECO:0000313" key="14">
    <source>
        <dbReference type="Proteomes" id="UP000600918"/>
    </source>
</evidence>
<keyword evidence="3 11" id="KW-0812">Transmembrane</keyword>
<accession>A0A834NZ52</accession>
<keyword evidence="8 11" id="KW-1133">Transmembrane helix</keyword>
<dbReference type="PROSITE" id="PS51292">
    <property type="entry name" value="ZF_RING_CH"/>
    <property type="match status" value="1"/>
</dbReference>
<dbReference type="PANTHER" id="PTHR46065">
    <property type="entry name" value="E3 UBIQUITIN-PROTEIN LIGASE MARCH 2/3 FAMILY MEMBER"/>
    <property type="match status" value="1"/>
</dbReference>
<evidence type="ECO:0000256" key="3">
    <source>
        <dbReference type="ARBA" id="ARBA00022692"/>
    </source>
</evidence>
<evidence type="ECO:0000256" key="10">
    <source>
        <dbReference type="SAM" id="MobiDB-lite"/>
    </source>
</evidence>
<protein>
    <recommendedName>
        <fullName evidence="12">RING-CH-type domain-containing protein</fullName>
    </recommendedName>
</protein>
<dbReference type="Proteomes" id="UP000600918">
    <property type="component" value="Unassembled WGS sequence"/>
</dbReference>
<evidence type="ECO:0000256" key="7">
    <source>
        <dbReference type="ARBA" id="ARBA00022833"/>
    </source>
</evidence>
<dbReference type="InterPro" id="IPR011016">
    <property type="entry name" value="Znf_RING-CH"/>
</dbReference>
<name>A0A834NZ52_VESPE</name>
<dbReference type="AlphaFoldDB" id="A0A834NZ52"/>
<keyword evidence="4" id="KW-0479">Metal-binding</keyword>
<evidence type="ECO:0000313" key="13">
    <source>
        <dbReference type="EMBL" id="KAF7421942.1"/>
    </source>
</evidence>
<dbReference type="SUPFAM" id="SSF57850">
    <property type="entry name" value="RING/U-box"/>
    <property type="match status" value="1"/>
</dbReference>
<dbReference type="Gene3D" id="3.30.40.10">
    <property type="entry name" value="Zinc/RING finger domain, C3HC4 (zinc finger)"/>
    <property type="match status" value="1"/>
</dbReference>
<keyword evidence="14" id="KW-1185">Reference proteome</keyword>
<evidence type="ECO:0000256" key="1">
    <source>
        <dbReference type="ARBA" id="ARBA00004141"/>
    </source>
</evidence>
<dbReference type="GO" id="GO:0004842">
    <property type="term" value="F:ubiquitin-protein transferase activity"/>
    <property type="evidence" value="ECO:0007669"/>
    <property type="project" value="TreeGrafter"/>
</dbReference>
<evidence type="ECO:0000256" key="5">
    <source>
        <dbReference type="ARBA" id="ARBA00022771"/>
    </source>
</evidence>
<feature type="domain" description="RING-CH-type" evidence="12">
    <location>
        <begin position="99"/>
        <end position="159"/>
    </location>
</feature>
<comment type="subcellular location">
    <subcellularLocation>
        <location evidence="1">Membrane</location>
        <topology evidence="1">Multi-pass membrane protein</topology>
    </subcellularLocation>
</comment>
<dbReference type="GO" id="GO:0016567">
    <property type="term" value="P:protein ubiquitination"/>
    <property type="evidence" value="ECO:0007669"/>
    <property type="project" value="TreeGrafter"/>
</dbReference>
<organism evidence="13 14">
    <name type="scientific">Vespula pensylvanica</name>
    <name type="common">Western yellow jacket</name>
    <name type="synonym">Wasp</name>
    <dbReference type="NCBI Taxonomy" id="30213"/>
    <lineage>
        <taxon>Eukaryota</taxon>
        <taxon>Metazoa</taxon>
        <taxon>Ecdysozoa</taxon>
        <taxon>Arthropoda</taxon>
        <taxon>Hexapoda</taxon>
        <taxon>Insecta</taxon>
        <taxon>Pterygota</taxon>
        <taxon>Neoptera</taxon>
        <taxon>Endopterygota</taxon>
        <taxon>Hymenoptera</taxon>
        <taxon>Apocrita</taxon>
        <taxon>Aculeata</taxon>
        <taxon>Vespoidea</taxon>
        <taxon>Vespidae</taxon>
        <taxon>Vespinae</taxon>
        <taxon>Vespula</taxon>
    </lineage>
</organism>
<gene>
    <name evidence="13" type="ORF">H0235_009778</name>
</gene>
<keyword evidence="2" id="KW-0808">Transferase</keyword>
<evidence type="ECO:0000256" key="4">
    <source>
        <dbReference type="ARBA" id="ARBA00022723"/>
    </source>
</evidence>
<evidence type="ECO:0000256" key="8">
    <source>
        <dbReference type="ARBA" id="ARBA00022989"/>
    </source>
</evidence>
<dbReference type="InterPro" id="IPR013083">
    <property type="entry name" value="Znf_RING/FYVE/PHD"/>
</dbReference>
<evidence type="ECO:0000256" key="9">
    <source>
        <dbReference type="ARBA" id="ARBA00023136"/>
    </source>
</evidence>
<evidence type="ECO:0000256" key="2">
    <source>
        <dbReference type="ARBA" id="ARBA00022679"/>
    </source>
</evidence>
<feature type="region of interest" description="Disordered" evidence="10">
    <location>
        <begin position="1"/>
        <end position="21"/>
    </location>
</feature>
<sequence length="424" mass="48715">MFSSFTFAGEQPLKRKRKDVPPDWIPEFPEVSEKVQKNRVDHTYAPDCAYPLPVNLDHERSIPILPVVVPEGPSCNLNGRDTQQMSLGLGQQHRLTRSLVSVGSNVCRICHTNTIMEPLVSPCRCKGTLAYVHLSCLERWLNQSCRSYCELCNYQFNAVETLRYTWPKSLRIWITHPHNRRNIQSDLLIFTLLSIVTIGLIIVCLWGMRYFIMEGKKIGISKSWTKGVTWFFLGIVILGYIATVYLLGKGLSREYPCKRERRRPSHSKGSSMLWPCRINMLESYLSEVGERCLNMSATECNVKMKQVSKMLKCNESASTERTGRNALRHVLSVGRKETGETSVPDVYREEVAWNGSSMKTKTLWWKSTVNVQLIVDPQLFRPTTESFQEYENQIMSISASNMKTPTESRLLIYQEIETYLYPSS</sequence>
<keyword evidence="7" id="KW-0862">Zinc</keyword>
<dbReference type="GO" id="GO:0016020">
    <property type="term" value="C:membrane"/>
    <property type="evidence" value="ECO:0007669"/>
    <property type="project" value="UniProtKB-SubCell"/>
</dbReference>
<evidence type="ECO:0000256" key="6">
    <source>
        <dbReference type="ARBA" id="ARBA00022786"/>
    </source>
</evidence>
<keyword evidence="9 11" id="KW-0472">Membrane</keyword>
<feature type="transmembrane region" description="Helical" evidence="11">
    <location>
        <begin position="228"/>
        <end position="248"/>
    </location>
</feature>
<dbReference type="GO" id="GO:0008270">
    <property type="term" value="F:zinc ion binding"/>
    <property type="evidence" value="ECO:0007669"/>
    <property type="project" value="UniProtKB-KW"/>
</dbReference>
<feature type="transmembrane region" description="Helical" evidence="11">
    <location>
        <begin position="187"/>
        <end position="208"/>
    </location>
</feature>
<comment type="caution">
    <text evidence="13">The sequence shown here is derived from an EMBL/GenBank/DDBJ whole genome shotgun (WGS) entry which is preliminary data.</text>
</comment>
<dbReference type="PANTHER" id="PTHR46065:SF3">
    <property type="entry name" value="FI20425P1"/>
    <property type="match status" value="1"/>
</dbReference>
<proteinExistence type="predicted"/>
<dbReference type="Pfam" id="PF12906">
    <property type="entry name" value="RINGv"/>
    <property type="match status" value="1"/>
</dbReference>
<evidence type="ECO:0000256" key="11">
    <source>
        <dbReference type="SAM" id="Phobius"/>
    </source>
</evidence>
<keyword evidence="5" id="KW-0863">Zinc-finger</keyword>
<keyword evidence="6" id="KW-0833">Ubl conjugation pathway</keyword>